<dbReference type="EMBL" id="JAATEP010000020">
    <property type="protein sequence ID" value="NJP93103.1"/>
    <property type="molecule type" value="Genomic_DNA"/>
</dbReference>
<evidence type="ECO:0000256" key="1">
    <source>
        <dbReference type="ARBA" id="ARBA00004496"/>
    </source>
</evidence>
<dbReference type="PANTHER" id="PTHR45954:SF1">
    <property type="entry name" value="LD33695P"/>
    <property type="match status" value="1"/>
</dbReference>
<dbReference type="InterPro" id="IPR052386">
    <property type="entry name" value="GPSM"/>
</dbReference>
<dbReference type="SMART" id="SM00028">
    <property type="entry name" value="TPR"/>
    <property type="match status" value="3"/>
</dbReference>
<comment type="caution">
    <text evidence="4">The sequence shown here is derived from an EMBL/GenBank/DDBJ whole genome shotgun (WGS) entry which is preliminary data.</text>
</comment>
<gene>
    <name evidence="4" type="ORF">HCN51_27260</name>
</gene>
<name>A0ABX1BE35_9ACTN</name>
<dbReference type="InterPro" id="IPR011990">
    <property type="entry name" value="TPR-like_helical_dom_sf"/>
</dbReference>
<proteinExistence type="predicted"/>
<comment type="subcellular location">
    <subcellularLocation>
        <location evidence="1">Cytoplasm</location>
    </subcellularLocation>
</comment>
<dbReference type="Gene3D" id="1.25.40.10">
    <property type="entry name" value="Tetratricopeptide repeat domain"/>
    <property type="match status" value="1"/>
</dbReference>
<dbReference type="PANTHER" id="PTHR45954">
    <property type="entry name" value="LD33695P"/>
    <property type="match status" value="1"/>
</dbReference>
<protein>
    <submittedName>
        <fullName evidence="4">Tetratricopeptide repeat protein</fullName>
    </submittedName>
</protein>
<dbReference type="InterPro" id="IPR019734">
    <property type="entry name" value="TPR_rpt"/>
</dbReference>
<dbReference type="SUPFAM" id="SSF48452">
    <property type="entry name" value="TPR-like"/>
    <property type="match status" value="1"/>
</dbReference>
<dbReference type="Pfam" id="PF13424">
    <property type="entry name" value="TPR_12"/>
    <property type="match status" value="1"/>
</dbReference>
<evidence type="ECO:0000313" key="5">
    <source>
        <dbReference type="Proteomes" id="UP000696294"/>
    </source>
</evidence>
<organism evidence="4 5">
    <name type="scientific">Nonomuraea composti</name>
    <dbReference type="NCBI Taxonomy" id="2720023"/>
    <lineage>
        <taxon>Bacteria</taxon>
        <taxon>Bacillati</taxon>
        <taxon>Actinomycetota</taxon>
        <taxon>Actinomycetes</taxon>
        <taxon>Streptosporangiales</taxon>
        <taxon>Streptosporangiaceae</taxon>
        <taxon>Nonomuraea</taxon>
    </lineage>
</organism>
<dbReference type="Proteomes" id="UP000696294">
    <property type="component" value="Unassembled WGS sequence"/>
</dbReference>
<keyword evidence="3" id="KW-0677">Repeat</keyword>
<dbReference type="RefSeq" id="WP_168012923.1">
    <property type="nucleotide sequence ID" value="NZ_JAATEP010000020.1"/>
</dbReference>
<reference evidence="4 5" key="1">
    <citation type="submission" date="2020-03" db="EMBL/GenBank/DDBJ databases">
        <title>WGS of actinomycetes isolated from Thailand.</title>
        <authorList>
            <person name="Thawai C."/>
        </authorList>
    </citation>
    <scope>NUCLEOTIDE SEQUENCE [LARGE SCALE GENOMIC DNA]</scope>
    <source>
        <strain evidence="4 5">FMUSA5-5</strain>
    </source>
</reference>
<evidence type="ECO:0000313" key="4">
    <source>
        <dbReference type="EMBL" id="NJP93103.1"/>
    </source>
</evidence>
<evidence type="ECO:0000256" key="3">
    <source>
        <dbReference type="ARBA" id="ARBA00022737"/>
    </source>
</evidence>
<keyword evidence="5" id="KW-1185">Reference proteome</keyword>
<accession>A0ABX1BE35</accession>
<keyword evidence="2" id="KW-0963">Cytoplasm</keyword>
<evidence type="ECO:0000256" key="2">
    <source>
        <dbReference type="ARBA" id="ARBA00022490"/>
    </source>
</evidence>
<sequence length="300" mass="32943">MAVPEVRPPLAELAGAHLAAEHRPGRYARHDLLRAYAAELVHTLDTEHDRRRASRRLLDHYLHTAHAATLLLAPRRRPIALPPPAPGVSAEAIDGAGQALAWFTSERPALVAAVQEAAAQGHDEEVRHLAWALSAFLRWRGLLLDWVTAEQAALDASRRLADPRGQAHALLGRHDRALVYCRRALTLFQELGDLNGQAASLDGLGYAHHHLGQYDLAVRCHRQALGLYLTLGDRIGEVEALIRLGNAHHVGGDHDTARDTWRQALVLLDELAHPDAGQVRAQLADPAPGRAGARLYWSHR</sequence>